<feature type="compositionally biased region" description="Basic and acidic residues" evidence="1">
    <location>
        <begin position="45"/>
        <end position="59"/>
    </location>
</feature>
<dbReference type="Gramene" id="OGLUM11G16420.1">
    <property type="protein sequence ID" value="OGLUM11G16420.1"/>
    <property type="gene ID" value="OGLUM11G16420"/>
</dbReference>
<dbReference type="Proteomes" id="UP000026961">
    <property type="component" value="Chromosome 11"/>
</dbReference>
<proteinExistence type="predicted"/>
<feature type="region of interest" description="Disordered" evidence="1">
    <location>
        <begin position="1"/>
        <end position="144"/>
    </location>
</feature>
<evidence type="ECO:0000313" key="2">
    <source>
        <dbReference type="EnsemblPlants" id="OGLUM11G16420.1"/>
    </source>
</evidence>
<dbReference type="HOGENOM" id="CLU_1456596_0_0_1"/>
<accession>A0A0E0BK81</accession>
<protein>
    <submittedName>
        <fullName evidence="2">Uncharacterized protein</fullName>
    </submittedName>
</protein>
<reference evidence="2" key="2">
    <citation type="submission" date="2018-05" db="EMBL/GenBank/DDBJ databases">
        <title>OgluRS3 (Oryza glumaepatula Reference Sequence Version 3).</title>
        <authorList>
            <person name="Zhang J."/>
            <person name="Kudrna D."/>
            <person name="Lee S."/>
            <person name="Talag J."/>
            <person name="Welchert J."/>
            <person name="Wing R.A."/>
        </authorList>
    </citation>
    <scope>NUCLEOTIDE SEQUENCE [LARGE SCALE GENOMIC DNA]</scope>
</reference>
<evidence type="ECO:0000313" key="3">
    <source>
        <dbReference type="Proteomes" id="UP000026961"/>
    </source>
</evidence>
<sequence length="186" mass="20361">MGDANPLFERERKQKVQQQQHAAIHPSSIAQKISHSPTRRKERPKQRDRQRGRSADVRRAPGGGVARRRWHLVATRRSGRRRVQVDGRRAPRPAPRRTAGGGAPSATPAARRGGGARSSRAIDAETAHPREAASGSSSPWTTAVVRRGLGDAGVDLGAVKRRRISQRTSSVDLMETLADDVRGELR</sequence>
<evidence type="ECO:0000256" key="1">
    <source>
        <dbReference type="SAM" id="MobiDB-lite"/>
    </source>
</evidence>
<feature type="compositionally biased region" description="Basic and acidic residues" evidence="1">
    <location>
        <begin position="120"/>
        <end position="131"/>
    </location>
</feature>
<organism evidence="2">
    <name type="scientific">Oryza glumipatula</name>
    <dbReference type="NCBI Taxonomy" id="40148"/>
    <lineage>
        <taxon>Eukaryota</taxon>
        <taxon>Viridiplantae</taxon>
        <taxon>Streptophyta</taxon>
        <taxon>Embryophyta</taxon>
        <taxon>Tracheophyta</taxon>
        <taxon>Spermatophyta</taxon>
        <taxon>Magnoliopsida</taxon>
        <taxon>Liliopsida</taxon>
        <taxon>Poales</taxon>
        <taxon>Poaceae</taxon>
        <taxon>BOP clade</taxon>
        <taxon>Oryzoideae</taxon>
        <taxon>Oryzeae</taxon>
        <taxon>Oryzinae</taxon>
        <taxon>Oryza</taxon>
    </lineage>
</organism>
<reference evidence="2" key="1">
    <citation type="submission" date="2015-04" db="UniProtKB">
        <authorList>
            <consortium name="EnsemblPlants"/>
        </authorList>
    </citation>
    <scope>IDENTIFICATION</scope>
</reference>
<feature type="compositionally biased region" description="Low complexity" evidence="1">
    <location>
        <begin position="104"/>
        <end position="119"/>
    </location>
</feature>
<name>A0A0E0BK81_9ORYZ</name>
<dbReference type="EnsemblPlants" id="OGLUM11G16420.1">
    <property type="protein sequence ID" value="OGLUM11G16420.1"/>
    <property type="gene ID" value="OGLUM11G16420"/>
</dbReference>
<keyword evidence="3" id="KW-1185">Reference proteome</keyword>
<dbReference type="AlphaFoldDB" id="A0A0E0BK81"/>